<dbReference type="EC" id="2.5.1.-" evidence="3"/>
<reference evidence="4" key="1">
    <citation type="submission" date="2018-08" db="EMBL/GenBank/DDBJ databases">
        <title>Draft genome sequence of azole-resistant Aspergillus thermomutatus (Neosartorya pseudofischeri) strain HMR AF 39, isolated from a human nasal aspirate.</title>
        <authorList>
            <person name="Parent-Michaud M."/>
            <person name="Dufresne P.J."/>
            <person name="Fournier E."/>
            <person name="Martineau C."/>
            <person name="Moreira S."/>
            <person name="Perkins V."/>
            <person name="De Repentigny L."/>
            <person name="Dufresne S.F."/>
        </authorList>
    </citation>
    <scope>NUCLEOTIDE SEQUENCE [LARGE SCALE GENOMIC DNA]</scope>
    <source>
        <strain evidence="4">HMR AF 39</strain>
    </source>
</reference>
<keyword evidence="3" id="KW-0472">Membrane</keyword>
<dbReference type="PROSITE" id="PS01066">
    <property type="entry name" value="UPP_SYNTHASE"/>
    <property type="match status" value="1"/>
</dbReference>
<dbReference type="GO" id="GO:0016020">
    <property type="term" value="C:membrane"/>
    <property type="evidence" value="ECO:0007669"/>
    <property type="project" value="TreeGrafter"/>
</dbReference>
<dbReference type="NCBIfam" id="TIGR00055">
    <property type="entry name" value="uppS"/>
    <property type="match status" value="1"/>
</dbReference>
<comment type="caution">
    <text evidence="4">The sequence shown here is derived from an EMBL/GenBank/DDBJ whole genome shotgun (WGS) entry which is preliminary data.</text>
</comment>
<comment type="similarity">
    <text evidence="1 3">Belongs to the UPP synthase family.</text>
</comment>
<keyword evidence="3" id="KW-0812">Transmembrane</keyword>
<organism evidence="4 5">
    <name type="scientific">Aspergillus thermomutatus</name>
    <name type="common">Neosartorya pseudofischeri</name>
    <dbReference type="NCBI Taxonomy" id="41047"/>
    <lineage>
        <taxon>Eukaryota</taxon>
        <taxon>Fungi</taxon>
        <taxon>Dikarya</taxon>
        <taxon>Ascomycota</taxon>
        <taxon>Pezizomycotina</taxon>
        <taxon>Eurotiomycetes</taxon>
        <taxon>Eurotiomycetidae</taxon>
        <taxon>Eurotiales</taxon>
        <taxon>Aspergillaceae</taxon>
        <taxon>Aspergillus</taxon>
        <taxon>Aspergillus subgen. Fumigati</taxon>
    </lineage>
</organism>
<dbReference type="CDD" id="cd00475">
    <property type="entry name" value="Cis_IPPS"/>
    <property type="match status" value="1"/>
</dbReference>
<evidence type="ECO:0000313" key="5">
    <source>
        <dbReference type="Proteomes" id="UP000215305"/>
    </source>
</evidence>
<accession>A0A397G064</accession>
<evidence type="ECO:0000256" key="2">
    <source>
        <dbReference type="ARBA" id="ARBA00022679"/>
    </source>
</evidence>
<dbReference type="GO" id="GO:0005783">
    <property type="term" value="C:endoplasmic reticulum"/>
    <property type="evidence" value="ECO:0007669"/>
    <property type="project" value="TreeGrafter"/>
</dbReference>
<dbReference type="Proteomes" id="UP000215305">
    <property type="component" value="Unassembled WGS sequence"/>
</dbReference>
<dbReference type="InterPro" id="IPR036424">
    <property type="entry name" value="UPP_synth-like_sf"/>
</dbReference>
<keyword evidence="3" id="KW-1133">Transmembrane helix</keyword>
<dbReference type="RefSeq" id="XP_026609604.1">
    <property type="nucleotide sequence ID" value="XM_026754336.1"/>
</dbReference>
<dbReference type="STRING" id="41047.A0A397G064"/>
<dbReference type="GO" id="GO:0016094">
    <property type="term" value="P:polyprenol biosynthetic process"/>
    <property type="evidence" value="ECO:0007669"/>
    <property type="project" value="TreeGrafter"/>
</dbReference>
<dbReference type="SUPFAM" id="SSF64005">
    <property type="entry name" value="Undecaprenyl diphosphate synthase"/>
    <property type="match status" value="1"/>
</dbReference>
<dbReference type="PANTHER" id="PTHR10291:SF43">
    <property type="entry name" value="DEHYDRODOLICHYL DIPHOSPHATE SYNTHASE COMPLEX SUBUNIT DHDDS"/>
    <property type="match status" value="1"/>
</dbReference>
<evidence type="ECO:0000256" key="3">
    <source>
        <dbReference type="RuleBase" id="RU363018"/>
    </source>
</evidence>
<dbReference type="GeneID" id="38122691"/>
<evidence type="ECO:0000313" key="4">
    <source>
        <dbReference type="EMBL" id="RHZ43214.1"/>
    </source>
</evidence>
<dbReference type="OrthoDB" id="4173905at2759"/>
<dbReference type="AlphaFoldDB" id="A0A397G064"/>
<sequence>MDGNRRFAKTHNLSIERGHRLGGSALEKVLGACYLAGVKILTVYAFSTENFQRPRAQVDAIMHLLREQIARCSAPGGLAEQLGVAIRVLGRLDLLDDETRGAVMKAVDTTRGGNRLILNLCVAYSSRDEMTRAVRRSVEEYSHPRSPSHPETALTAQSLSDKMYTADNPPVDILVRSSGVYRLSDFLLWQCHQATHIQFLDTLWPDFGAWELFMVLLRWQRMRATTGRSRAGDAQAMVSCYISPGVCVLLALFSFFSAVSYYLAIV</sequence>
<evidence type="ECO:0000256" key="1">
    <source>
        <dbReference type="ARBA" id="ARBA00005432"/>
    </source>
</evidence>
<dbReference type="PANTHER" id="PTHR10291">
    <property type="entry name" value="DEHYDRODOLICHYL DIPHOSPHATE SYNTHASE FAMILY MEMBER"/>
    <property type="match status" value="1"/>
</dbReference>
<feature type="transmembrane region" description="Helical" evidence="3">
    <location>
        <begin position="240"/>
        <end position="264"/>
    </location>
</feature>
<keyword evidence="5" id="KW-1185">Reference proteome</keyword>
<name>A0A397G064_ASPTH</name>
<gene>
    <name evidence="4" type="ORF">CDV56_100717</name>
</gene>
<dbReference type="EMBL" id="NKHU02000470">
    <property type="protein sequence ID" value="RHZ43214.1"/>
    <property type="molecule type" value="Genomic_DNA"/>
</dbReference>
<dbReference type="VEuPathDB" id="FungiDB:CDV56_100717"/>
<protein>
    <recommendedName>
        <fullName evidence="3">Alkyl transferase</fullName>
        <ecNumber evidence="3">2.5.1.-</ecNumber>
    </recommendedName>
</protein>
<keyword evidence="2 3" id="KW-0808">Transferase</keyword>
<proteinExistence type="inferred from homology"/>
<dbReference type="GO" id="GO:1904423">
    <property type="term" value="C:dehydrodolichyl diphosphate synthase complex"/>
    <property type="evidence" value="ECO:0007669"/>
    <property type="project" value="TreeGrafter"/>
</dbReference>
<dbReference type="GO" id="GO:0045547">
    <property type="term" value="F:ditrans,polycis-polyprenyl diphosphate synthase [(2E,6E)-farnesyl diphosphate specific] activity"/>
    <property type="evidence" value="ECO:0007669"/>
    <property type="project" value="TreeGrafter"/>
</dbReference>
<dbReference type="GO" id="GO:0005811">
    <property type="term" value="C:lipid droplet"/>
    <property type="evidence" value="ECO:0007669"/>
    <property type="project" value="TreeGrafter"/>
</dbReference>
<dbReference type="InterPro" id="IPR018520">
    <property type="entry name" value="UPP_synth-like_CS"/>
</dbReference>
<dbReference type="Pfam" id="PF01255">
    <property type="entry name" value="Prenyltransf"/>
    <property type="match status" value="1"/>
</dbReference>
<dbReference type="InterPro" id="IPR001441">
    <property type="entry name" value="UPP_synth-like"/>
</dbReference>
<dbReference type="Gene3D" id="3.40.1180.10">
    <property type="entry name" value="Decaprenyl diphosphate synthase-like"/>
    <property type="match status" value="1"/>
</dbReference>